<comment type="similarity">
    <text evidence="3">Belongs to the MNN1/MNT family.</text>
</comment>
<dbReference type="AlphaFoldDB" id="A0A9P8QCP7"/>
<dbReference type="GO" id="GO:0000139">
    <property type="term" value="C:Golgi membrane"/>
    <property type="evidence" value="ECO:0007669"/>
    <property type="project" value="UniProtKB-SubCell"/>
</dbReference>
<evidence type="ECO:0008006" key="12">
    <source>
        <dbReference type="Google" id="ProtNLM"/>
    </source>
</evidence>
<keyword evidence="5" id="KW-0812">Transmembrane</keyword>
<dbReference type="PANTHER" id="PTHR31646:SF1">
    <property type="entry name" value="ALPHA-1,2-MANNOSYLTRANSFERASE MNN2"/>
    <property type="match status" value="1"/>
</dbReference>
<comment type="subcellular location">
    <subcellularLocation>
        <location evidence="1">Golgi apparatus membrane</location>
        <topology evidence="1">Single-pass type II membrane protein</topology>
    </subcellularLocation>
</comment>
<dbReference type="Proteomes" id="UP000774326">
    <property type="component" value="Unassembled WGS sequence"/>
</dbReference>
<comment type="caution">
    <text evidence="10">The sequence shown here is derived from an EMBL/GenBank/DDBJ whole genome shotgun (WGS) entry which is preliminary data.</text>
</comment>
<evidence type="ECO:0000256" key="5">
    <source>
        <dbReference type="ARBA" id="ARBA00022692"/>
    </source>
</evidence>
<dbReference type="Pfam" id="PF11051">
    <property type="entry name" value="Mannosyl_trans3"/>
    <property type="match status" value="1"/>
</dbReference>
<protein>
    <recommendedName>
        <fullName evidence="12">Glycosyltransferase family 71 protein</fullName>
    </recommendedName>
</protein>
<dbReference type="InterPro" id="IPR022751">
    <property type="entry name" value="Alpha_mannosyltransferase"/>
</dbReference>
<accession>A0A9P8QCP7</accession>
<evidence type="ECO:0000256" key="9">
    <source>
        <dbReference type="ARBA" id="ARBA00023136"/>
    </source>
</evidence>
<dbReference type="GO" id="GO:0046354">
    <property type="term" value="P:mannan biosynthetic process"/>
    <property type="evidence" value="ECO:0007669"/>
    <property type="project" value="TreeGrafter"/>
</dbReference>
<keyword evidence="7" id="KW-1133">Transmembrane helix</keyword>
<organism evidence="10 11">
    <name type="scientific">Wickerhamomyces pijperi</name>
    <name type="common">Yeast</name>
    <name type="synonym">Pichia pijperi</name>
    <dbReference type="NCBI Taxonomy" id="599730"/>
    <lineage>
        <taxon>Eukaryota</taxon>
        <taxon>Fungi</taxon>
        <taxon>Dikarya</taxon>
        <taxon>Ascomycota</taxon>
        <taxon>Saccharomycotina</taxon>
        <taxon>Saccharomycetes</taxon>
        <taxon>Phaffomycetales</taxon>
        <taxon>Wickerhamomycetaceae</taxon>
        <taxon>Wickerhamomyces</taxon>
    </lineage>
</organism>
<name>A0A9P8QCP7_WICPI</name>
<dbReference type="SUPFAM" id="SSF53448">
    <property type="entry name" value="Nucleotide-diphospho-sugar transferases"/>
    <property type="match status" value="1"/>
</dbReference>
<evidence type="ECO:0000313" key="10">
    <source>
        <dbReference type="EMBL" id="KAH3687147.1"/>
    </source>
</evidence>
<dbReference type="InterPro" id="IPR029044">
    <property type="entry name" value="Nucleotide-diphossugar_trans"/>
</dbReference>
<evidence type="ECO:0000256" key="3">
    <source>
        <dbReference type="ARBA" id="ARBA00009105"/>
    </source>
</evidence>
<evidence type="ECO:0000256" key="2">
    <source>
        <dbReference type="ARBA" id="ARBA00004922"/>
    </source>
</evidence>
<keyword evidence="8" id="KW-0333">Golgi apparatus</keyword>
<evidence type="ECO:0000256" key="4">
    <source>
        <dbReference type="ARBA" id="ARBA00022679"/>
    </source>
</evidence>
<reference evidence="10" key="2">
    <citation type="submission" date="2021-01" db="EMBL/GenBank/DDBJ databases">
        <authorList>
            <person name="Schikora-Tamarit M.A."/>
        </authorList>
    </citation>
    <scope>NUCLEOTIDE SEQUENCE</scope>
    <source>
        <strain evidence="10">CBS2887</strain>
    </source>
</reference>
<evidence type="ECO:0000256" key="1">
    <source>
        <dbReference type="ARBA" id="ARBA00004323"/>
    </source>
</evidence>
<sequence length="602" mass="68129">MALLSNLELSDYKESISSITENVPDLNEALNGFSWASQEAKEEGESDKFMYPSHTSDINASGYEWITSLILKHKPQVSSSINGKGQPVIGPFTSYKKGSPARQSFTLDPPAEDGFRFSRSYLGEDLLTLTEEQTQLLTESHSAFVREIENIKRENKHNFFGKDGDFTETNTSGDNKQGIVFVGGGKFSFLTIQIVEQLRHNNNTLPIEIFIGSKDEYDSVFCEDVVGKFQDVRCVVFEDEFGGLSPTEVFYPDQSATESEGELLQVEISGFQYKMLALMVSRFEDVLLLDADNSPLFDVEPLFQSKVYKEKGLVVWPDPWARTTHPSFYDIAGVQISNQIVRGYDYNVELPLDFDYDTQATFHDLNGTLPNPTAESGMMLVSKTRHLKTLLLSLYYNIYGPGLYYSLLTQGGAGEGDKETFLASAFVLGEPYHQVQSMFDFIGYVNEEGSFNAKALGQKDPQADYQNYQLGVRFNVKESTISDSDRGNSFSEPKVWFMHLSYPKFTPQLLMDNAELTYVDSQDVEQHRRLYGGVTDRAGYDFELRIFRILNGIMCDTKSAQRDHSMVLYPDFAKDLKIFKDVDLSGYCQKLGEHVDWLRENS</sequence>
<evidence type="ECO:0000313" key="11">
    <source>
        <dbReference type="Proteomes" id="UP000774326"/>
    </source>
</evidence>
<keyword evidence="9" id="KW-0472">Membrane</keyword>
<dbReference type="OrthoDB" id="430354at2759"/>
<proteinExistence type="inferred from homology"/>
<evidence type="ECO:0000256" key="7">
    <source>
        <dbReference type="ARBA" id="ARBA00022989"/>
    </source>
</evidence>
<comment type="pathway">
    <text evidence="2">Protein modification; protein glycosylation.</text>
</comment>
<gene>
    <name evidence="10" type="ORF">WICPIJ_001862</name>
</gene>
<evidence type="ECO:0000256" key="8">
    <source>
        <dbReference type="ARBA" id="ARBA00023034"/>
    </source>
</evidence>
<reference evidence="10" key="1">
    <citation type="journal article" date="2021" name="Open Biol.">
        <title>Shared evolutionary footprints suggest mitochondrial oxidative damage underlies multiple complex I losses in fungi.</title>
        <authorList>
            <person name="Schikora-Tamarit M.A."/>
            <person name="Marcet-Houben M."/>
            <person name="Nosek J."/>
            <person name="Gabaldon T."/>
        </authorList>
    </citation>
    <scope>NUCLEOTIDE SEQUENCE</scope>
    <source>
        <strain evidence="10">CBS2887</strain>
    </source>
</reference>
<keyword evidence="6" id="KW-0735">Signal-anchor</keyword>
<keyword evidence="4" id="KW-0808">Transferase</keyword>
<dbReference type="PANTHER" id="PTHR31646">
    <property type="entry name" value="ALPHA-1,2-MANNOSYLTRANSFERASE MNN2"/>
    <property type="match status" value="1"/>
</dbReference>
<keyword evidence="11" id="KW-1185">Reference proteome</keyword>
<evidence type="ECO:0000256" key="6">
    <source>
        <dbReference type="ARBA" id="ARBA00022968"/>
    </source>
</evidence>
<dbReference type="GO" id="GO:0000026">
    <property type="term" value="F:alpha-1,2-mannosyltransferase activity"/>
    <property type="evidence" value="ECO:0007669"/>
    <property type="project" value="TreeGrafter"/>
</dbReference>
<dbReference type="EMBL" id="JAEUBG010000970">
    <property type="protein sequence ID" value="KAH3687147.1"/>
    <property type="molecule type" value="Genomic_DNA"/>
</dbReference>